<dbReference type="EMBL" id="SMFY01000002">
    <property type="protein sequence ID" value="TCK28547.1"/>
    <property type="molecule type" value="Genomic_DNA"/>
</dbReference>
<accession>A0A4R1I088</accession>
<evidence type="ECO:0000313" key="1">
    <source>
        <dbReference type="EMBL" id="TCK28547.1"/>
    </source>
</evidence>
<dbReference type="Proteomes" id="UP000295030">
    <property type="component" value="Unassembled WGS sequence"/>
</dbReference>
<proteinExistence type="predicted"/>
<keyword evidence="2" id="KW-1185">Reference proteome</keyword>
<evidence type="ECO:0000313" key="2">
    <source>
        <dbReference type="Proteomes" id="UP000295030"/>
    </source>
</evidence>
<dbReference type="AlphaFoldDB" id="A0A4R1I088"/>
<sequence length="33" mass="3506">MSAPDPAVMRDIALLLAALAGLIKAIWPNGIFR</sequence>
<comment type="caution">
    <text evidence="1">The sequence shown here is derived from an EMBL/GenBank/DDBJ whole genome shotgun (WGS) entry which is preliminary data.</text>
</comment>
<reference evidence="1 2" key="1">
    <citation type="submission" date="2019-03" db="EMBL/GenBank/DDBJ databases">
        <title>Genomic Encyclopedia of Type Strains, Phase IV (KMG-IV): sequencing the most valuable type-strain genomes for metagenomic binning, comparative biology and taxonomic classification.</title>
        <authorList>
            <person name="Goeker M."/>
        </authorList>
    </citation>
    <scope>NUCLEOTIDE SEQUENCE [LARGE SCALE GENOMIC DNA]</scope>
    <source>
        <strain evidence="1 2">DSM 101</strain>
    </source>
</reference>
<gene>
    <name evidence="1" type="ORF">EV667_2554</name>
</gene>
<name>A0A4R1I088_ANCAQ</name>
<protein>
    <submittedName>
        <fullName evidence="1">Uncharacterized protein</fullName>
    </submittedName>
</protein>
<organism evidence="1 2">
    <name type="scientific">Ancylobacter aquaticus</name>
    <dbReference type="NCBI Taxonomy" id="100"/>
    <lineage>
        <taxon>Bacteria</taxon>
        <taxon>Pseudomonadati</taxon>
        <taxon>Pseudomonadota</taxon>
        <taxon>Alphaproteobacteria</taxon>
        <taxon>Hyphomicrobiales</taxon>
        <taxon>Xanthobacteraceae</taxon>
        <taxon>Ancylobacter</taxon>
    </lineage>
</organism>